<keyword evidence="1" id="KW-0175">Coiled coil</keyword>
<dbReference type="PANTHER" id="PTHR12334:SF6">
    <property type="entry name" value="BAG FAMILY MOLECULAR CHAPERONE REGULATOR 2"/>
    <property type="match status" value="1"/>
</dbReference>
<dbReference type="InParanoid" id="A0A6P7G8T1"/>
<dbReference type="GO" id="GO:0051087">
    <property type="term" value="F:protein-folding chaperone binding"/>
    <property type="evidence" value="ECO:0007669"/>
    <property type="project" value="InterPro"/>
</dbReference>
<evidence type="ECO:0000313" key="2">
    <source>
        <dbReference type="EnsemblMetazoa" id="XP_050498244.1"/>
    </source>
</evidence>
<evidence type="ECO:0000313" key="4">
    <source>
        <dbReference type="RefSeq" id="XP_028145519.1"/>
    </source>
</evidence>
<dbReference type="AlphaFoldDB" id="A0A6P7G8T1"/>
<reference evidence="4" key="1">
    <citation type="submission" date="2025-04" db="UniProtKB">
        <authorList>
            <consortium name="RefSeq"/>
        </authorList>
    </citation>
    <scope>IDENTIFICATION</scope>
    <source>
        <tissue evidence="4">Whole insect</tissue>
    </source>
</reference>
<dbReference type="GO" id="GO:0000774">
    <property type="term" value="F:adenyl-nucleotide exchange factor activity"/>
    <property type="evidence" value="ECO:0007669"/>
    <property type="project" value="InterPro"/>
</dbReference>
<dbReference type="OrthoDB" id="6284251at2759"/>
<dbReference type="RefSeq" id="XP_028145519.1">
    <property type="nucleotide sequence ID" value="XM_028289718.1"/>
</dbReference>
<evidence type="ECO:0000313" key="3">
    <source>
        <dbReference type="Proteomes" id="UP001652700"/>
    </source>
</evidence>
<dbReference type="Proteomes" id="UP001652700">
    <property type="component" value="Unplaced"/>
</dbReference>
<evidence type="ECO:0000256" key="1">
    <source>
        <dbReference type="SAM" id="Coils"/>
    </source>
</evidence>
<dbReference type="EnsemblMetazoa" id="XM_050642287.1">
    <property type="protein sequence ID" value="XP_050498244.1"/>
    <property type="gene ID" value="LOC126879236"/>
</dbReference>
<keyword evidence="3" id="KW-1185">Reference proteome</keyword>
<dbReference type="InterPro" id="IPR037689">
    <property type="entry name" value="BAG2"/>
</dbReference>
<feature type="coiled-coil region" evidence="1">
    <location>
        <begin position="37"/>
        <end position="71"/>
    </location>
</feature>
<accession>A0A6P7G8T1</accession>
<reference evidence="2" key="2">
    <citation type="submission" date="2025-05" db="UniProtKB">
        <authorList>
            <consortium name="EnsemblMetazoa"/>
        </authorList>
    </citation>
    <scope>IDENTIFICATION</scope>
</reference>
<proteinExistence type="predicted"/>
<protein>
    <submittedName>
        <fullName evidence="4">BAG family molecular chaperone regulator 2 isoform X1</fullName>
    </submittedName>
</protein>
<dbReference type="PANTHER" id="PTHR12334">
    <property type="entry name" value="BAG FAMILY MOLECULAR CHAPERONE REGULATOR 2"/>
    <property type="match status" value="1"/>
</dbReference>
<name>A0A6P7G8T1_DIAVI</name>
<dbReference type="Gene3D" id="1.20.58.890">
    <property type="match status" value="1"/>
</dbReference>
<dbReference type="GO" id="GO:0050821">
    <property type="term" value="P:protein stabilization"/>
    <property type="evidence" value="ECO:0007669"/>
    <property type="project" value="TreeGrafter"/>
</dbReference>
<organism evidence="4">
    <name type="scientific">Diabrotica virgifera virgifera</name>
    <name type="common">western corn rootworm</name>
    <dbReference type="NCBI Taxonomy" id="50390"/>
    <lineage>
        <taxon>Eukaryota</taxon>
        <taxon>Metazoa</taxon>
        <taxon>Ecdysozoa</taxon>
        <taxon>Arthropoda</taxon>
        <taxon>Hexapoda</taxon>
        <taxon>Insecta</taxon>
        <taxon>Pterygota</taxon>
        <taxon>Neoptera</taxon>
        <taxon>Endopterygota</taxon>
        <taxon>Coleoptera</taxon>
        <taxon>Polyphaga</taxon>
        <taxon>Cucujiformia</taxon>
        <taxon>Chrysomeloidea</taxon>
        <taxon>Chrysomelidae</taxon>
        <taxon>Galerucinae</taxon>
        <taxon>Diabroticina</taxon>
        <taxon>Diabroticites</taxon>
        <taxon>Diabrotica</taxon>
    </lineage>
</organism>
<gene>
    <name evidence="4" type="primary">LOC114339089</name>
</gene>
<dbReference type="FunCoup" id="A0A6P7G8T1">
    <property type="interactions" value="373"/>
</dbReference>
<sequence>MDVDPTPGNSGGLPTSVVLQTLPKIDEDHVLSSKPPKERILEMLDLLESHVEKLRKNASQIEEDKDALLCTLDSVLNADLMYSLEHNTDDRDDVTRYADRVMNRCLTVEVKVHTHRDKLQEEALFQVNRLIDGLVMGLKSDPELARSKCESYMNACSASVVQGVTDKNFESTLLGCTVDDQKKVKRRLQGLLNYFEKLEVVSLEEMNC</sequence>